<dbReference type="EMBL" id="UHIA01000004">
    <property type="protein sequence ID" value="SUO98018.1"/>
    <property type="molecule type" value="Genomic_DNA"/>
</dbReference>
<organism evidence="2 3">
    <name type="scientific">Suttonella indologenes</name>
    <dbReference type="NCBI Taxonomy" id="13276"/>
    <lineage>
        <taxon>Bacteria</taxon>
        <taxon>Pseudomonadati</taxon>
        <taxon>Pseudomonadota</taxon>
        <taxon>Gammaproteobacteria</taxon>
        <taxon>Cardiobacteriales</taxon>
        <taxon>Cardiobacteriaceae</taxon>
        <taxon>Suttonella</taxon>
    </lineage>
</organism>
<evidence type="ECO:0000313" key="2">
    <source>
        <dbReference type="EMBL" id="SUO98018.1"/>
    </source>
</evidence>
<dbReference type="Gene3D" id="3.30.450.30">
    <property type="entry name" value="Dynein light chain 2a, cytoplasmic"/>
    <property type="match status" value="1"/>
</dbReference>
<reference evidence="2 3" key="1">
    <citation type="submission" date="2018-06" db="EMBL/GenBank/DDBJ databases">
        <authorList>
            <consortium name="Pathogen Informatics"/>
            <person name="Doyle S."/>
        </authorList>
    </citation>
    <scope>NUCLEOTIDE SEQUENCE [LARGE SCALE GENOMIC DNA]</scope>
    <source>
        <strain evidence="2 3">NCTC10717</strain>
    </source>
</reference>
<proteinExistence type="predicted"/>
<dbReference type="OrthoDB" id="513103at2"/>
<evidence type="ECO:0000259" key="1">
    <source>
        <dbReference type="SMART" id="SM00960"/>
    </source>
</evidence>
<keyword evidence="3" id="KW-1185">Reference proteome</keyword>
<dbReference type="InterPro" id="IPR004942">
    <property type="entry name" value="Roadblock/LAMTOR2_dom"/>
</dbReference>
<feature type="domain" description="Roadblock/LAMTOR2" evidence="1">
    <location>
        <begin position="5"/>
        <end position="94"/>
    </location>
</feature>
<dbReference type="RefSeq" id="WP_115218893.1">
    <property type="nucleotide sequence ID" value="NZ_UHIA01000004.1"/>
</dbReference>
<dbReference type="SMART" id="SM00960">
    <property type="entry name" value="Robl_LC7"/>
    <property type="match status" value="1"/>
</dbReference>
<dbReference type="SUPFAM" id="SSF103196">
    <property type="entry name" value="Roadblock/LC7 domain"/>
    <property type="match status" value="1"/>
</dbReference>
<dbReference type="Proteomes" id="UP000254575">
    <property type="component" value="Unassembled WGS sequence"/>
</dbReference>
<name>A0A380N0H0_9GAMM</name>
<sequence>MSDSLNDIIQNLSDSHADIESAYLFTVDGLILSGNQRDTLIDEIGATAAAIKSIAERSSHLLYRGEMQQVHIFSKQGSLIMTGVKDDMILVALIREQANIGMIFHEIKTSAQKISHLFS</sequence>
<dbReference type="AlphaFoldDB" id="A0A380N0H0"/>
<dbReference type="Pfam" id="PF03259">
    <property type="entry name" value="Robl_LC7"/>
    <property type="match status" value="1"/>
</dbReference>
<protein>
    <submittedName>
        <fullName evidence="2">Roadblock/LC7 domain</fullName>
    </submittedName>
</protein>
<gene>
    <name evidence="2" type="ORF">NCTC10717_01757</name>
</gene>
<accession>A0A380N0H0</accession>
<evidence type="ECO:0000313" key="3">
    <source>
        <dbReference type="Proteomes" id="UP000254575"/>
    </source>
</evidence>